<accession>A0A840TPA9</accession>
<keyword evidence="3" id="KW-1185">Reference proteome</keyword>
<dbReference type="RefSeq" id="WP_184174716.1">
    <property type="nucleotide sequence ID" value="NZ_JACHGF010000004.1"/>
</dbReference>
<proteinExistence type="predicted"/>
<organism evidence="2 3">
    <name type="scientific">Rhabdobacter roseus</name>
    <dbReference type="NCBI Taxonomy" id="1655419"/>
    <lineage>
        <taxon>Bacteria</taxon>
        <taxon>Pseudomonadati</taxon>
        <taxon>Bacteroidota</taxon>
        <taxon>Cytophagia</taxon>
        <taxon>Cytophagales</taxon>
        <taxon>Cytophagaceae</taxon>
        <taxon>Rhabdobacter</taxon>
    </lineage>
</organism>
<feature type="chain" id="PRO_5032975210" description="T9SS type A sorting domain-containing protein" evidence="1">
    <location>
        <begin position="24"/>
        <end position="207"/>
    </location>
</feature>
<comment type="caution">
    <text evidence="2">The sequence shown here is derived from an EMBL/GenBank/DDBJ whole genome shotgun (WGS) entry which is preliminary data.</text>
</comment>
<dbReference type="Proteomes" id="UP000557307">
    <property type="component" value="Unassembled WGS sequence"/>
</dbReference>
<evidence type="ECO:0000256" key="1">
    <source>
        <dbReference type="SAM" id="SignalP"/>
    </source>
</evidence>
<reference evidence="2 3" key="1">
    <citation type="submission" date="2020-08" db="EMBL/GenBank/DDBJ databases">
        <title>Genomic Encyclopedia of Type Strains, Phase IV (KMG-IV): sequencing the most valuable type-strain genomes for metagenomic binning, comparative biology and taxonomic classification.</title>
        <authorList>
            <person name="Goeker M."/>
        </authorList>
    </citation>
    <scope>NUCLEOTIDE SEQUENCE [LARGE SCALE GENOMIC DNA]</scope>
    <source>
        <strain evidence="2 3">DSM 105074</strain>
    </source>
</reference>
<feature type="signal peptide" evidence="1">
    <location>
        <begin position="1"/>
        <end position="23"/>
    </location>
</feature>
<evidence type="ECO:0000313" key="3">
    <source>
        <dbReference type="Proteomes" id="UP000557307"/>
    </source>
</evidence>
<evidence type="ECO:0000313" key="2">
    <source>
        <dbReference type="EMBL" id="MBB5284755.1"/>
    </source>
</evidence>
<sequence length="207" mass="23191">MKKQTLLLCAALMALLTSTFSYAHNHGSTPKSVTVRVISLPTNRMVVTTQMVSTEAVTIELLDETGRPLHFQKVRKQPAFAQSYNLSRLPDGKYLVRVSNADYHYTIPVQVTKGVAEVKKNEAEEIQRPQVQVANGKVDVWSRVPVSSSVAVKIFDAQQNLLFSEVATVENGIFSQRYNLSDLEQGAYVLTLTTREQTFTEELQLTR</sequence>
<dbReference type="AlphaFoldDB" id="A0A840TPA9"/>
<keyword evidence="1" id="KW-0732">Signal</keyword>
<name>A0A840TPA9_9BACT</name>
<gene>
    <name evidence="2" type="ORF">HNQ92_002903</name>
</gene>
<dbReference type="EMBL" id="JACHGF010000004">
    <property type="protein sequence ID" value="MBB5284755.1"/>
    <property type="molecule type" value="Genomic_DNA"/>
</dbReference>
<evidence type="ECO:0008006" key="4">
    <source>
        <dbReference type="Google" id="ProtNLM"/>
    </source>
</evidence>
<protein>
    <recommendedName>
        <fullName evidence="4">T9SS type A sorting domain-containing protein</fullName>
    </recommendedName>
</protein>